<name>A0A967EE63_9PROT</name>
<evidence type="ECO:0000256" key="3">
    <source>
        <dbReference type="ARBA" id="ARBA00023125"/>
    </source>
</evidence>
<dbReference type="Gene3D" id="1.10.10.10">
    <property type="entry name" value="Winged helix-like DNA-binding domain superfamily/Winged helix DNA-binding domain"/>
    <property type="match status" value="1"/>
</dbReference>
<dbReference type="PROSITE" id="PS50931">
    <property type="entry name" value="HTH_LYSR"/>
    <property type="match status" value="1"/>
</dbReference>
<dbReference type="Pfam" id="PF00126">
    <property type="entry name" value="HTH_1"/>
    <property type="match status" value="1"/>
</dbReference>
<keyword evidence="2" id="KW-0805">Transcription regulation</keyword>
<dbReference type="CDD" id="cd05466">
    <property type="entry name" value="PBP2_LTTR_substrate"/>
    <property type="match status" value="1"/>
</dbReference>
<sequence length="303" mass="33491">MEVSFDQLQAFVAAVEAGSFSAAGRQLGRAQSAISTQIGNLEADLGLTLFSRDGREAVLTAEGQRLLEEARVVLERRDHMIGVARSLEEGVENRLVVAIDELYPERAMARVFAEFAARFPHVELEILLPLMEDVGALVQSGAADIGVMYQQDVPPTSLAFHSIGHVLLRLVCGRDHPLADKPVAWEDLKRYRQILVATRDRTRERKQLRVASDVWWVESNWVILELVGAGVGWAFVCDHVLASSTVSPRIVTPELLFDPSPRQAPLAVVWSKARPHGPAARWLRQRLGEEKGHFILAGADALT</sequence>
<dbReference type="PANTHER" id="PTHR30126:SF91">
    <property type="entry name" value="LYSR FAMILY TRANSCRIPTIONAL REGULATOR"/>
    <property type="match status" value="1"/>
</dbReference>
<organism evidence="6 7">
    <name type="scientific">Acetobacter estunensis</name>
    <dbReference type="NCBI Taxonomy" id="104097"/>
    <lineage>
        <taxon>Bacteria</taxon>
        <taxon>Pseudomonadati</taxon>
        <taxon>Pseudomonadota</taxon>
        <taxon>Alphaproteobacteria</taxon>
        <taxon>Acetobacterales</taxon>
        <taxon>Acetobacteraceae</taxon>
        <taxon>Acetobacter</taxon>
    </lineage>
</organism>
<accession>A0A967EE63</accession>
<dbReference type="InterPro" id="IPR005119">
    <property type="entry name" value="LysR_subst-bd"/>
</dbReference>
<evidence type="ECO:0000256" key="4">
    <source>
        <dbReference type="ARBA" id="ARBA00023163"/>
    </source>
</evidence>
<dbReference type="GO" id="GO:0000976">
    <property type="term" value="F:transcription cis-regulatory region binding"/>
    <property type="evidence" value="ECO:0007669"/>
    <property type="project" value="TreeGrafter"/>
</dbReference>
<dbReference type="SUPFAM" id="SSF53850">
    <property type="entry name" value="Periplasmic binding protein-like II"/>
    <property type="match status" value="1"/>
</dbReference>
<dbReference type="Proteomes" id="UP000597459">
    <property type="component" value="Unassembled WGS sequence"/>
</dbReference>
<dbReference type="FunFam" id="1.10.10.10:FF:000001">
    <property type="entry name" value="LysR family transcriptional regulator"/>
    <property type="match status" value="1"/>
</dbReference>
<evidence type="ECO:0000313" key="6">
    <source>
        <dbReference type="EMBL" id="NHO54730.1"/>
    </source>
</evidence>
<evidence type="ECO:0000256" key="1">
    <source>
        <dbReference type="ARBA" id="ARBA00009437"/>
    </source>
</evidence>
<comment type="caution">
    <text evidence="6">The sequence shown here is derived from an EMBL/GenBank/DDBJ whole genome shotgun (WGS) entry which is preliminary data.</text>
</comment>
<proteinExistence type="inferred from homology"/>
<gene>
    <name evidence="6" type="ORF">GOB87_12375</name>
</gene>
<dbReference type="GO" id="GO:0003700">
    <property type="term" value="F:DNA-binding transcription factor activity"/>
    <property type="evidence" value="ECO:0007669"/>
    <property type="project" value="InterPro"/>
</dbReference>
<dbReference type="SUPFAM" id="SSF46785">
    <property type="entry name" value="Winged helix' DNA-binding domain"/>
    <property type="match status" value="1"/>
</dbReference>
<dbReference type="InterPro" id="IPR036390">
    <property type="entry name" value="WH_DNA-bd_sf"/>
</dbReference>
<dbReference type="EMBL" id="WOTH01000031">
    <property type="protein sequence ID" value="NHO54730.1"/>
    <property type="molecule type" value="Genomic_DNA"/>
</dbReference>
<keyword evidence="3" id="KW-0238">DNA-binding</keyword>
<feature type="domain" description="HTH lysR-type" evidence="5">
    <location>
        <begin position="3"/>
        <end position="60"/>
    </location>
</feature>
<dbReference type="PANTHER" id="PTHR30126">
    <property type="entry name" value="HTH-TYPE TRANSCRIPTIONAL REGULATOR"/>
    <property type="match status" value="1"/>
</dbReference>
<reference evidence="6" key="1">
    <citation type="submission" date="2019-11" db="EMBL/GenBank/DDBJ databases">
        <title>Description of new Acetobacter species.</title>
        <authorList>
            <person name="Cleenwerck I."/>
            <person name="Sombolestani A.S."/>
        </authorList>
    </citation>
    <scope>NUCLEOTIDE SEQUENCE</scope>
    <source>
        <strain evidence="6">LMG 1626</strain>
    </source>
</reference>
<protein>
    <submittedName>
        <fullName evidence="6">LysR family transcriptional regulator</fullName>
    </submittedName>
</protein>
<evidence type="ECO:0000259" key="5">
    <source>
        <dbReference type="PROSITE" id="PS50931"/>
    </source>
</evidence>
<dbReference type="InterPro" id="IPR000847">
    <property type="entry name" value="LysR_HTH_N"/>
</dbReference>
<dbReference type="Gene3D" id="3.40.190.290">
    <property type="match status" value="1"/>
</dbReference>
<dbReference type="PRINTS" id="PR00039">
    <property type="entry name" value="HTHLYSR"/>
</dbReference>
<evidence type="ECO:0000313" key="7">
    <source>
        <dbReference type="Proteomes" id="UP000597459"/>
    </source>
</evidence>
<dbReference type="Pfam" id="PF03466">
    <property type="entry name" value="LysR_substrate"/>
    <property type="match status" value="1"/>
</dbReference>
<keyword evidence="7" id="KW-1185">Reference proteome</keyword>
<dbReference type="InterPro" id="IPR036388">
    <property type="entry name" value="WH-like_DNA-bd_sf"/>
</dbReference>
<evidence type="ECO:0000256" key="2">
    <source>
        <dbReference type="ARBA" id="ARBA00023015"/>
    </source>
</evidence>
<keyword evidence="4" id="KW-0804">Transcription</keyword>
<comment type="similarity">
    <text evidence="1">Belongs to the LysR transcriptional regulatory family.</text>
</comment>
<dbReference type="RefSeq" id="WP_166317328.1">
    <property type="nucleotide sequence ID" value="NZ_WOTH01000031.1"/>
</dbReference>
<dbReference type="AlphaFoldDB" id="A0A967EE63"/>